<accession>A0A1X6P5F9</accession>
<protein>
    <submittedName>
        <fullName evidence="2">Uncharacterized protein</fullName>
    </submittedName>
</protein>
<feature type="compositionally biased region" description="Low complexity" evidence="1">
    <location>
        <begin position="466"/>
        <end position="483"/>
    </location>
</feature>
<evidence type="ECO:0000256" key="1">
    <source>
        <dbReference type="SAM" id="MobiDB-lite"/>
    </source>
</evidence>
<dbReference type="EMBL" id="KV918883">
    <property type="protein sequence ID" value="OSX75990.1"/>
    <property type="molecule type" value="Genomic_DNA"/>
</dbReference>
<dbReference type="AlphaFoldDB" id="A0A1X6P5F9"/>
<gene>
    <name evidence="2" type="ORF">BU14_0212s0010</name>
</gene>
<feature type="region of interest" description="Disordered" evidence="1">
    <location>
        <begin position="348"/>
        <end position="388"/>
    </location>
</feature>
<proteinExistence type="predicted"/>
<keyword evidence="3" id="KW-1185">Reference proteome</keyword>
<organism evidence="2 3">
    <name type="scientific">Porphyra umbilicalis</name>
    <name type="common">Purple laver</name>
    <name type="synonym">Red alga</name>
    <dbReference type="NCBI Taxonomy" id="2786"/>
    <lineage>
        <taxon>Eukaryota</taxon>
        <taxon>Rhodophyta</taxon>
        <taxon>Bangiophyceae</taxon>
        <taxon>Bangiales</taxon>
        <taxon>Bangiaceae</taxon>
        <taxon>Porphyra</taxon>
    </lineage>
</organism>
<sequence length="647" mass="66835">MKLRNVIGEHSNEDTGALAQYLHHLFEVPDEKEFARVFAKALGVDASCIDIKGRVVHVMNQPSHLMIGAVKELTNPGAAFKFNYLCRNFRLRTNVSLASPMSTTAFPTGVTATEAADIGKHISKMVTNFGLRWPALCSVLVASAEEEEDDKVLDWSSGSGAQSVTGLKFNWAKSTDPDPVSAAMLVALRKKLLLGANMTKGRAEKAPSGAVVRPASTLPPPAPKKRVKAGGAKAPGSPVRGIAAKAVRGMHTPAVSLVMSDVRAAAAERILEVNAEATAMQPYYTVRTVAPHDVWADGGVVVIVQFPFTLLSDGPKPGWILTTKKLITRDGAGGTYVTSVKLYAGGSTQPHVQSGAPPSSDIFSSLPGSRSSPSAGPGTAAYSDTAFGLSSPTDRHSVDVAAANAAPAAEATAGRAAALTSAPVVVANPMPATADAITPDVTASELAGASSSSPDNATHRPPATGSTTPRAADAAAPASPTASQFPLVNGPSAAATEVTLAAAAANDSIVPSSVVGSNSSSPADRAGAGSTVDHGRPPPPAIEAALVFPPPRPSTPRCVPSAMHDAILRIMGLTNDDLGFQPNDTMTMTTIKSAPPPPVLVEIVFQCNKELDLTRNGERKGQHGDFLIATYAAHPEEVEKPMVVVID</sequence>
<evidence type="ECO:0000313" key="3">
    <source>
        <dbReference type="Proteomes" id="UP000218209"/>
    </source>
</evidence>
<feature type="compositionally biased region" description="Low complexity" evidence="1">
    <location>
        <begin position="364"/>
        <end position="383"/>
    </location>
</feature>
<feature type="compositionally biased region" description="Low complexity" evidence="1">
    <location>
        <begin position="512"/>
        <end position="521"/>
    </location>
</feature>
<reference evidence="2 3" key="1">
    <citation type="submission" date="2017-03" db="EMBL/GenBank/DDBJ databases">
        <title>WGS assembly of Porphyra umbilicalis.</title>
        <authorList>
            <person name="Brawley S.H."/>
            <person name="Blouin N.A."/>
            <person name="Ficko-Blean E."/>
            <person name="Wheeler G.L."/>
            <person name="Lohr M."/>
            <person name="Goodson H.V."/>
            <person name="Jenkins J.W."/>
            <person name="Blaby-Haas C.E."/>
            <person name="Helliwell K.E."/>
            <person name="Chan C."/>
            <person name="Marriage T."/>
            <person name="Bhattacharya D."/>
            <person name="Klein A.S."/>
            <person name="Badis Y."/>
            <person name="Brodie J."/>
            <person name="Cao Y."/>
            <person name="Collen J."/>
            <person name="Dittami S.M."/>
            <person name="Gachon C.M."/>
            <person name="Green B.R."/>
            <person name="Karpowicz S."/>
            <person name="Kim J.W."/>
            <person name="Kudahl U."/>
            <person name="Lin S."/>
            <person name="Michel G."/>
            <person name="Mittag M."/>
            <person name="Olson B.J."/>
            <person name="Pangilinan J."/>
            <person name="Peng Y."/>
            <person name="Qiu H."/>
            <person name="Shu S."/>
            <person name="Singer J.T."/>
            <person name="Smith A.G."/>
            <person name="Sprecher B.N."/>
            <person name="Wagner V."/>
            <person name="Wang W."/>
            <person name="Wang Z.-Y."/>
            <person name="Yan J."/>
            <person name="Yarish C."/>
            <person name="Zoeuner-Riek S."/>
            <person name="Zhuang Y."/>
            <person name="Zou Y."/>
            <person name="Lindquist E.A."/>
            <person name="Grimwood J."/>
            <person name="Barry K."/>
            <person name="Rokhsar D.S."/>
            <person name="Schmutz J."/>
            <person name="Stiller J.W."/>
            <person name="Grossman A.R."/>
            <person name="Prochnik S.E."/>
        </authorList>
    </citation>
    <scope>NUCLEOTIDE SEQUENCE [LARGE SCALE GENOMIC DNA]</scope>
    <source>
        <strain evidence="2">4086291</strain>
    </source>
</reference>
<evidence type="ECO:0000313" key="2">
    <source>
        <dbReference type="EMBL" id="OSX75990.1"/>
    </source>
</evidence>
<feature type="region of interest" description="Disordered" evidence="1">
    <location>
        <begin position="444"/>
        <end position="485"/>
    </location>
</feature>
<dbReference type="Proteomes" id="UP000218209">
    <property type="component" value="Unassembled WGS sequence"/>
</dbReference>
<feature type="region of interest" description="Disordered" evidence="1">
    <location>
        <begin position="512"/>
        <end position="543"/>
    </location>
</feature>
<feature type="region of interest" description="Disordered" evidence="1">
    <location>
        <begin position="204"/>
        <end position="236"/>
    </location>
</feature>
<name>A0A1X6P5F9_PORUM</name>